<comment type="similarity">
    <text evidence="1">Belongs to the peptidase S33 family.</text>
</comment>
<dbReference type="SUPFAM" id="SSF53474">
    <property type="entry name" value="alpha/beta-Hydrolases"/>
    <property type="match status" value="1"/>
</dbReference>
<name>A0A4Q7J8J2_9PSEU</name>
<evidence type="ECO:0000259" key="5">
    <source>
        <dbReference type="Pfam" id="PF00561"/>
    </source>
</evidence>
<keyword evidence="3 6" id="KW-0378">Hydrolase</keyword>
<evidence type="ECO:0000256" key="3">
    <source>
        <dbReference type="ARBA" id="ARBA00022801"/>
    </source>
</evidence>
<keyword evidence="7" id="KW-1185">Reference proteome</keyword>
<feature type="region of interest" description="Disordered" evidence="4">
    <location>
        <begin position="244"/>
        <end position="265"/>
    </location>
</feature>
<dbReference type="GO" id="GO:0016787">
    <property type="term" value="F:hydrolase activity"/>
    <property type="evidence" value="ECO:0007669"/>
    <property type="project" value="UniProtKB-KW"/>
</dbReference>
<protein>
    <submittedName>
        <fullName evidence="6">Alpha/beta hydrolase</fullName>
    </submittedName>
</protein>
<dbReference type="Pfam" id="PF00561">
    <property type="entry name" value="Abhydrolase_1"/>
    <property type="match status" value="1"/>
</dbReference>
<dbReference type="OrthoDB" id="4006962at2"/>
<evidence type="ECO:0000313" key="7">
    <source>
        <dbReference type="Proteomes" id="UP000292003"/>
    </source>
</evidence>
<sequence length="438" mass="46768">MRAPRAAVNVPVDHREPDGERLSMAVARRTAGDPAARVGTLVYLPAGPGSSGVQAVTDDAIFRLVFPPEVARRFDIVGFDPRGVGRSNPVVCDPAVVARLQQLPEPADQAGFDRLLATQADVGADCRRRTGPVFDHLDSNDIARDVDALRAALGESTINLYGLSYGTVHGQMYAERFPDRIRTLILDAVFDHSVDSDTFARTGAVAAQESFGQFVAWCDRTPDCALHGTDVRATVAALFTRAEQGSLPDPDDPARPLTPSGLTSRIVSPLTRPDLPGVAADIARLSGGTAGQPRTVAAGEPIRLPIYLSCADNVNRTRSFAAAQRLREQSRRLAPDMRESAFEIASLCINPPVPATNPQRRLHAPAAPPVLVLNARYDASTPHAGAVRVARQLPRATLLTYDGMGHGAATRTPCTRDAVLRYLTDRVLPSPGAHCPAG</sequence>
<reference evidence="6 7" key="1">
    <citation type="submission" date="2019-02" db="EMBL/GenBank/DDBJ databases">
        <title>Draft genome sequence of Amycolatopsis sp. 8-3EHSu isolated from roots of Suaeda maritima.</title>
        <authorList>
            <person name="Duangmal K."/>
            <person name="Chantavorakit T."/>
        </authorList>
    </citation>
    <scope>NUCLEOTIDE SEQUENCE [LARGE SCALE GENOMIC DNA]</scope>
    <source>
        <strain evidence="6 7">8-3EHSu</strain>
    </source>
</reference>
<accession>A0A4Q7J8J2</accession>
<dbReference type="PANTHER" id="PTHR43248">
    <property type="entry name" value="2-SUCCINYL-6-HYDROXY-2,4-CYCLOHEXADIENE-1-CARBOXYLATE SYNTHASE"/>
    <property type="match status" value="1"/>
</dbReference>
<dbReference type="PANTHER" id="PTHR43248:SF29">
    <property type="entry name" value="TRIPEPTIDYL AMINOPEPTIDASE"/>
    <property type="match status" value="1"/>
</dbReference>
<comment type="caution">
    <text evidence="6">The sequence shown here is derived from an EMBL/GenBank/DDBJ whole genome shotgun (WGS) entry which is preliminary data.</text>
</comment>
<feature type="domain" description="AB hydrolase-1" evidence="5">
    <location>
        <begin position="40"/>
        <end position="407"/>
    </location>
</feature>
<evidence type="ECO:0000313" key="6">
    <source>
        <dbReference type="EMBL" id="RZQ62424.1"/>
    </source>
</evidence>
<evidence type="ECO:0000256" key="1">
    <source>
        <dbReference type="ARBA" id="ARBA00010088"/>
    </source>
</evidence>
<organism evidence="6 7">
    <name type="scientific">Amycolatopsis suaedae</name>
    <dbReference type="NCBI Taxonomy" id="2510978"/>
    <lineage>
        <taxon>Bacteria</taxon>
        <taxon>Bacillati</taxon>
        <taxon>Actinomycetota</taxon>
        <taxon>Actinomycetes</taxon>
        <taxon>Pseudonocardiales</taxon>
        <taxon>Pseudonocardiaceae</taxon>
        <taxon>Amycolatopsis</taxon>
    </lineage>
</organism>
<dbReference type="InterPro" id="IPR000073">
    <property type="entry name" value="AB_hydrolase_1"/>
</dbReference>
<dbReference type="AlphaFoldDB" id="A0A4Q7J8J2"/>
<dbReference type="Proteomes" id="UP000292003">
    <property type="component" value="Unassembled WGS sequence"/>
</dbReference>
<dbReference type="Gene3D" id="3.40.50.1820">
    <property type="entry name" value="alpha/beta hydrolase"/>
    <property type="match status" value="1"/>
</dbReference>
<dbReference type="EMBL" id="SFCC01000009">
    <property type="protein sequence ID" value="RZQ62424.1"/>
    <property type="molecule type" value="Genomic_DNA"/>
</dbReference>
<evidence type="ECO:0000256" key="2">
    <source>
        <dbReference type="ARBA" id="ARBA00022729"/>
    </source>
</evidence>
<evidence type="ECO:0000256" key="4">
    <source>
        <dbReference type="SAM" id="MobiDB-lite"/>
    </source>
</evidence>
<keyword evidence="2" id="KW-0732">Signal</keyword>
<dbReference type="InterPro" id="IPR029058">
    <property type="entry name" value="AB_hydrolase_fold"/>
</dbReference>
<dbReference type="InterPro" id="IPR051601">
    <property type="entry name" value="Serine_prot/Carboxylest_S33"/>
</dbReference>
<gene>
    <name evidence="6" type="ORF">EWH70_19375</name>
</gene>
<proteinExistence type="inferred from homology"/>